<dbReference type="Proteomes" id="UP001177021">
    <property type="component" value="Unassembled WGS sequence"/>
</dbReference>
<sequence length="161" mass="18563">MNLNSNVLTAIKKLWKNDVQSKVNVFGWRLLLDRLPTKMALNHKGILLNSHDLLCVFCFLFNEDCAHLFFLCSFSKGVLEAVYNWVGKSLPISVVGWNHFLLFGDMIKTKKGGCVNHLIWLATSWSIWKLRNNVIFNGFIPNTTSLVDDVKVCSWVWFNNR</sequence>
<organism evidence="1 2">
    <name type="scientific">Trifolium pratense</name>
    <name type="common">Red clover</name>
    <dbReference type="NCBI Taxonomy" id="57577"/>
    <lineage>
        <taxon>Eukaryota</taxon>
        <taxon>Viridiplantae</taxon>
        <taxon>Streptophyta</taxon>
        <taxon>Embryophyta</taxon>
        <taxon>Tracheophyta</taxon>
        <taxon>Spermatophyta</taxon>
        <taxon>Magnoliopsida</taxon>
        <taxon>eudicotyledons</taxon>
        <taxon>Gunneridae</taxon>
        <taxon>Pentapetalae</taxon>
        <taxon>rosids</taxon>
        <taxon>fabids</taxon>
        <taxon>Fabales</taxon>
        <taxon>Fabaceae</taxon>
        <taxon>Papilionoideae</taxon>
        <taxon>50 kb inversion clade</taxon>
        <taxon>NPAAA clade</taxon>
        <taxon>Hologalegina</taxon>
        <taxon>IRL clade</taxon>
        <taxon>Trifolieae</taxon>
        <taxon>Trifolium</taxon>
    </lineage>
</organism>
<gene>
    <name evidence="1" type="ORF">MILVUS5_LOCUS37166</name>
</gene>
<name>A0ACB0LZ54_TRIPR</name>
<evidence type="ECO:0000313" key="2">
    <source>
        <dbReference type="Proteomes" id="UP001177021"/>
    </source>
</evidence>
<accession>A0ACB0LZ54</accession>
<reference evidence="1" key="1">
    <citation type="submission" date="2023-10" db="EMBL/GenBank/DDBJ databases">
        <authorList>
            <person name="Rodriguez Cubillos JULIANA M."/>
            <person name="De Vega J."/>
        </authorList>
    </citation>
    <scope>NUCLEOTIDE SEQUENCE</scope>
</reference>
<keyword evidence="2" id="KW-1185">Reference proteome</keyword>
<dbReference type="EMBL" id="CASHSV030000716">
    <property type="protein sequence ID" value="CAJ2673745.1"/>
    <property type="molecule type" value="Genomic_DNA"/>
</dbReference>
<comment type="caution">
    <text evidence="1">The sequence shown here is derived from an EMBL/GenBank/DDBJ whole genome shotgun (WGS) entry which is preliminary data.</text>
</comment>
<protein>
    <submittedName>
        <fullName evidence="1">Uncharacterized protein</fullName>
    </submittedName>
</protein>
<proteinExistence type="predicted"/>
<evidence type="ECO:0000313" key="1">
    <source>
        <dbReference type="EMBL" id="CAJ2673745.1"/>
    </source>
</evidence>